<feature type="signal peptide" evidence="1">
    <location>
        <begin position="1"/>
        <end position="24"/>
    </location>
</feature>
<dbReference type="SUPFAM" id="SSF52799">
    <property type="entry name" value="(Phosphotyrosine protein) phosphatases II"/>
    <property type="match status" value="1"/>
</dbReference>
<dbReference type="Gene3D" id="3.90.190.10">
    <property type="entry name" value="Protein tyrosine phosphatase superfamily"/>
    <property type="match status" value="1"/>
</dbReference>
<accession>A0ABR6VKL1</accession>
<organism evidence="3 4">
    <name type="scientific">Megasphaera hominis</name>
    <dbReference type="NCBI Taxonomy" id="159836"/>
    <lineage>
        <taxon>Bacteria</taxon>
        <taxon>Bacillati</taxon>
        <taxon>Bacillota</taxon>
        <taxon>Negativicutes</taxon>
        <taxon>Veillonellales</taxon>
        <taxon>Veillonellaceae</taxon>
        <taxon>Megasphaera</taxon>
    </lineage>
</organism>
<dbReference type="PROSITE" id="PS00383">
    <property type="entry name" value="TYR_PHOSPHATASE_1"/>
    <property type="match status" value="1"/>
</dbReference>
<feature type="chain" id="PRO_5046780621" description="Tyrosine specific protein phosphatases domain-containing protein" evidence="1">
    <location>
        <begin position="25"/>
        <end position="303"/>
    </location>
</feature>
<evidence type="ECO:0000256" key="1">
    <source>
        <dbReference type="SAM" id="SignalP"/>
    </source>
</evidence>
<dbReference type="InterPro" id="IPR016130">
    <property type="entry name" value="Tyr_Pase_AS"/>
</dbReference>
<dbReference type="Proteomes" id="UP000606870">
    <property type="component" value="Unassembled WGS sequence"/>
</dbReference>
<proteinExistence type="predicted"/>
<dbReference type="RefSeq" id="WP_186504385.1">
    <property type="nucleotide sequence ID" value="NZ_JACOGK010000043.1"/>
</dbReference>
<sequence>MLTWKKTVAFGLVLVQLGLGSAFAAAPDLSGLVVREPGTFWRLDAANKPEVPRNYRVDESLRMSGSAQPSVLALTAMLHDLHKRGVTPQQLVLVDLRQEDHGFFNGTAVSWYGKDNWGNVGRSEAWITKDEEKRLTAAEEKNMTYYDLGKKKVPVPAGTTYVAIAPTEEQLASIMGIGYKRFPSTDHIWPAASEIDQFLAWSQTLPKDAWLHFHCEAGVGRTTAFMTIWDIWHNVQKDSLESICARETALGGQDILHLTSKNKTKELENADKQYHLRQFYEYAKAYQSGQTQEPWSAYLQQHS</sequence>
<comment type="caution">
    <text evidence="3">The sequence shown here is derived from an EMBL/GenBank/DDBJ whole genome shotgun (WGS) entry which is preliminary data.</text>
</comment>
<gene>
    <name evidence="3" type="ORF">H8J70_11240</name>
</gene>
<reference evidence="3 4" key="1">
    <citation type="submission" date="2020-08" db="EMBL/GenBank/DDBJ databases">
        <authorList>
            <person name="Liu C."/>
            <person name="Sun Q."/>
        </authorList>
    </citation>
    <scope>NUCLEOTIDE SEQUENCE [LARGE SCALE GENOMIC DNA]</scope>
    <source>
        <strain evidence="3 4">NSJ-59</strain>
    </source>
</reference>
<protein>
    <recommendedName>
        <fullName evidence="2">Tyrosine specific protein phosphatases domain-containing protein</fullName>
    </recommendedName>
</protein>
<evidence type="ECO:0000313" key="4">
    <source>
        <dbReference type="Proteomes" id="UP000606870"/>
    </source>
</evidence>
<dbReference type="InterPro" id="IPR000387">
    <property type="entry name" value="Tyr_Pase_dom"/>
</dbReference>
<keyword evidence="4" id="KW-1185">Reference proteome</keyword>
<keyword evidence="1" id="KW-0732">Signal</keyword>
<dbReference type="Gene3D" id="3.30.70.1690">
    <property type="match status" value="1"/>
</dbReference>
<dbReference type="PROSITE" id="PS50056">
    <property type="entry name" value="TYR_PHOSPHATASE_2"/>
    <property type="match status" value="1"/>
</dbReference>
<name>A0ABR6VKL1_9FIRM</name>
<evidence type="ECO:0000259" key="2">
    <source>
        <dbReference type="PROSITE" id="PS50056"/>
    </source>
</evidence>
<feature type="domain" description="Tyrosine specific protein phosphatases" evidence="2">
    <location>
        <begin position="196"/>
        <end position="274"/>
    </location>
</feature>
<dbReference type="EMBL" id="JACOGK010000043">
    <property type="protein sequence ID" value="MBC3537813.1"/>
    <property type="molecule type" value="Genomic_DNA"/>
</dbReference>
<dbReference type="Pfam" id="PF14566">
    <property type="entry name" value="PTPlike_phytase"/>
    <property type="match status" value="1"/>
</dbReference>
<dbReference type="InterPro" id="IPR029021">
    <property type="entry name" value="Prot-tyrosine_phosphatase-like"/>
</dbReference>
<evidence type="ECO:0000313" key="3">
    <source>
        <dbReference type="EMBL" id="MBC3537813.1"/>
    </source>
</evidence>
<dbReference type="SMART" id="SM01301">
    <property type="entry name" value="PTPlike_phytase"/>
    <property type="match status" value="1"/>
</dbReference>